<reference evidence="2" key="1">
    <citation type="submission" date="2022-10" db="EMBL/GenBank/DDBJ databases">
        <title>Description of microaerobic benzene degrading bacteria.</title>
        <authorList>
            <person name="Bedics A."/>
            <person name="Tancsics A."/>
            <person name="Banerjee S."/>
        </authorList>
    </citation>
    <scope>NUCLEOTIDE SEQUENCE</scope>
    <source>
        <strain evidence="2">D2M1</strain>
    </source>
</reference>
<dbReference type="SUPFAM" id="SSF56524">
    <property type="entry name" value="Oxidoreductase molybdopterin-binding domain"/>
    <property type="match status" value="1"/>
</dbReference>
<comment type="caution">
    <text evidence="2">The sequence shown here is derived from an EMBL/GenBank/DDBJ whole genome shotgun (WGS) entry which is preliminary data.</text>
</comment>
<gene>
    <name evidence="2" type="ORF">OIN59_00270</name>
</gene>
<dbReference type="EMBL" id="JAPCKI010000001">
    <property type="protein sequence ID" value="MDD2175841.1"/>
    <property type="molecule type" value="Genomic_DNA"/>
</dbReference>
<proteinExistence type="predicted"/>
<protein>
    <submittedName>
        <fullName evidence="2">Molybdopterin-dependent oxidoreductase</fullName>
    </submittedName>
</protein>
<evidence type="ECO:0000259" key="1">
    <source>
        <dbReference type="Pfam" id="PF00174"/>
    </source>
</evidence>
<evidence type="ECO:0000313" key="3">
    <source>
        <dbReference type="Proteomes" id="UP001148932"/>
    </source>
</evidence>
<sequence length="183" mass="20106">MLFRLLAALRSRAGAALLALIGPLSLCLPQWAHSAPVCPTPQGRGVLQLQSPGEGRAQACDLQALERLPARDVTTTLPPALGLAGEHRWTGVPLRQLVEHLGGGERSRIVLTALNDYTVEIPWSDLLRYDPVLAYRRDGERMSIRDKGPLILIYPFGAAHPALQQGQDYVNRTIWQVHALSVR</sequence>
<dbReference type="Gene3D" id="3.90.420.10">
    <property type="entry name" value="Oxidoreductase, molybdopterin-binding domain"/>
    <property type="match status" value="1"/>
</dbReference>
<feature type="domain" description="Oxidoreductase molybdopterin-binding" evidence="1">
    <location>
        <begin position="74"/>
        <end position="155"/>
    </location>
</feature>
<keyword evidence="3" id="KW-1185">Reference proteome</keyword>
<dbReference type="InterPro" id="IPR000572">
    <property type="entry name" value="OxRdtase_Mopterin-bd_dom"/>
</dbReference>
<dbReference type="Proteomes" id="UP001148932">
    <property type="component" value="Unassembled WGS sequence"/>
</dbReference>
<dbReference type="Pfam" id="PF00174">
    <property type="entry name" value="Oxidored_molyb"/>
    <property type="match status" value="1"/>
</dbReference>
<organism evidence="2 3">
    <name type="scientific">Acidovorax benzenivorans</name>
    <dbReference type="NCBI Taxonomy" id="2987520"/>
    <lineage>
        <taxon>Bacteria</taxon>
        <taxon>Pseudomonadati</taxon>
        <taxon>Pseudomonadota</taxon>
        <taxon>Betaproteobacteria</taxon>
        <taxon>Burkholderiales</taxon>
        <taxon>Comamonadaceae</taxon>
        <taxon>Acidovorax</taxon>
    </lineage>
</organism>
<dbReference type="RefSeq" id="WP_274105958.1">
    <property type="nucleotide sequence ID" value="NZ_JAPCKI010000001.1"/>
</dbReference>
<dbReference type="InterPro" id="IPR036374">
    <property type="entry name" value="OxRdtase_Mopterin-bd_sf"/>
</dbReference>
<accession>A0ABT5RQ71</accession>
<name>A0ABT5RQ71_9BURK</name>
<evidence type="ECO:0000313" key="2">
    <source>
        <dbReference type="EMBL" id="MDD2175841.1"/>
    </source>
</evidence>